<reference evidence="2" key="1">
    <citation type="journal article" date="2014" name="Int. J. Syst. Evol. Microbiol.">
        <title>Complete genome sequence of Corynebacterium casei LMG S-19264T (=DSM 44701T), isolated from a smear-ripened cheese.</title>
        <authorList>
            <consortium name="US DOE Joint Genome Institute (JGI-PGF)"/>
            <person name="Walter F."/>
            <person name="Albersmeier A."/>
            <person name="Kalinowski J."/>
            <person name="Ruckert C."/>
        </authorList>
    </citation>
    <scope>NUCLEOTIDE SEQUENCE</scope>
    <source>
        <strain evidence="2">CGMCC 1.15360</strain>
    </source>
</reference>
<feature type="domain" description="TnsA endonuclease N-terminal" evidence="1">
    <location>
        <begin position="84"/>
        <end position="186"/>
    </location>
</feature>
<dbReference type="OrthoDB" id="5291587at2"/>
<evidence type="ECO:0000259" key="1">
    <source>
        <dbReference type="Pfam" id="PF08722"/>
    </source>
</evidence>
<proteinExistence type="predicted"/>
<dbReference type="Pfam" id="PF08722">
    <property type="entry name" value="Tn7_TnsA-like_N"/>
    <property type="match status" value="1"/>
</dbReference>
<dbReference type="CDD" id="cd22362">
    <property type="entry name" value="TnsA_endonuclease-like"/>
    <property type="match status" value="1"/>
</dbReference>
<dbReference type="SUPFAM" id="SSF52980">
    <property type="entry name" value="Restriction endonuclease-like"/>
    <property type="match status" value="1"/>
</dbReference>
<comment type="caution">
    <text evidence="2">The sequence shown here is derived from an EMBL/GenBank/DDBJ whole genome shotgun (WGS) entry which is preliminary data.</text>
</comment>
<organism evidence="2 3">
    <name type="scientific">Croceicoccus mobilis</name>
    <dbReference type="NCBI Taxonomy" id="1703339"/>
    <lineage>
        <taxon>Bacteria</taxon>
        <taxon>Pseudomonadati</taxon>
        <taxon>Pseudomonadota</taxon>
        <taxon>Alphaproteobacteria</taxon>
        <taxon>Sphingomonadales</taxon>
        <taxon>Erythrobacteraceae</taxon>
        <taxon>Croceicoccus</taxon>
    </lineage>
</organism>
<dbReference type="GO" id="GO:0003676">
    <property type="term" value="F:nucleic acid binding"/>
    <property type="evidence" value="ECO:0007669"/>
    <property type="project" value="InterPro"/>
</dbReference>
<dbReference type="Gene3D" id="3.40.1350.10">
    <property type="match status" value="1"/>
</dbReference>
<evidence type="ECO:0000313" key="3">
    <source>
        <dbReference type="Proteomes" id="UP000612349"/>
    </source>
</evidence>
<protein>
    <recommendedName>
        <fullName evidence="1">TnsA endonuclease N-terminal domain-containing protein</fullName>
    </recommendedName>
</protein>
<dbReference type="InterPro" id="IPR011856">
    <property type="entry name" value="tRNA_endonuc-like_dom_sf"/>
</dbReference>
<keyword evidence="3" id="KW-1185">Reference proteome</keyword>
<sequence>MPSPKRKRIQNARQAKDRLAKGQGNYLKSDYEPYITIHDFSSLGLASRIPHNGRIVQSMSNNETAFLRELQWAGAHDIYDQVALADFEEKNVDHTVEIARHLGISHPVHSKDGSPSVLTTDFVARWISADGRAEVHAFAVKPVKELVVDPEKSETSRTGEYRTIDKLEIERRYWKGQGINWSLVTDHDLSQTRKANIEHFLLAPKKALENFDKKAFLAFLAEYLAVARRTDKLEDLAHATGSPAHDLTAADLVEAVRQLIADRSIEFDLDVKFEPSVLLSALKVVSVPSLESA</sequence>
<dbReference type="InterPro" id="IPR014833">
    <property type="entry name" value="TnsA_N"/>
</dbReference>
<dbReference type="RefSeq" id="WP_082922589.1">
    <property type="nucleotide sequence ID" value="NZ_LYWZ01000031.1"/>
</dbReference>
<evidence type="ECO:0000313" key="2">
    <source>
        <dbReference type="EMBL" id="GGD83110.1"/>
    </source>
</evidence>
<dbReference type="InterPro" id="IPR011335">
    <property type="entry name" value="Restrct_endonuc-II-like"/>
</dbReference>
<name>A0A916ZAV3_9SPHN</name>
<reference evidence="2" key="2">
    <citation type="submission" date="2020-09" db="EMBL/GenBank/DDBJ databases">
        <authorList>
            <person name="Sun Q."/>
            <person name="Zhou Y."/>
        </authorList>
    </citation>
    <scope>NUCLEOTIDE SEQUENCE</scope>
    <source>
        <strain evidence="2">CGMCC 1.15360</strain>
    </source>
</reference>
<dbReference type="Proteomes" id="UP000612349">
    <property type="component" value="Unassembled WGS sequence"/>
</dbReference>
<dbReference type="AlphaFoldDB" id="A0A916ZAV3"/>
<accession>A0A916ZAV3</accession>
<dbReference type="EMBL" id="BMIP01000013">
    <property type="protein sequence ID" value="GGD83110.1"/>
    <property type="molecule type" value="Genomic_DNA"/>
</dbReference>
<gene>
    <name evidence="2" type="ORF">GCM10010990_36470</name>
</gene>